<dbReference type="GO" id="GO:0006644">
    <property type="term" value="P:phospholipid metabolic process"/>
    <property type="evidence" value="ECO:0007669"/>
    <property type="project" value="InterPro"/>
</dbReference>
<dbReference type="Pfam" id="PF01569">
    <property type="entry name" value="PAP2"/>
    <property type="match status" value="1"/>
</dbReference>
<evidence type="ECO:0000256" key="5">
    <source>
        <dbReference type="ARBA" id="ARBA00023136"/>
    </source>
</evidence>
<keyword evidence="5 7" id="KW-0472">Membrane</keyword>
<dbReference type="PANTHER" id="PTHR10165:SF35">
    <property type="entry name" value="RE23632P"/>
    <property type="match status" value="1"/>
</dbReference>
<dbReference type="CDD" id="cd03390">
    <property type="entry name" value="PAP2_containing_1_like"/>
    <property type="match status" value="1"/>
</dbReference>
<dbReference type="AlphaFoldDB" id="R0IX23"/>
<feature type="transmembrane region" description="Helical" evidence="7">
    <location>
        <begin position="592"/>
        <end position="611"/>
    </location>
</feature>
<sequence length="701" mass="78903">MDEGPPPPEDVVAPHTAAPLKRPRADSDGSAASLESIRSVRTLAPGDLEYYHENGRTYCNETYYLPCVYKPNNDFVEQDRLSLQHEIFVRALKGKLTTTRLLPSTRRILDLGTGPGHWAVAMAQQYPRAELVGIDMTEWDIETTEATLGESGVTWELDDMDVWGRDIDVDDLITKLANIDLAANMIHRDPIESPKKAHPEARPSNNAASPSNLSDDSLTIDLTTPTPQPEPGWHFSDTFELIHLRNMKGTFTHWEGVYAEIYKSLSPGGWIEVADWDLGQVPMGPGEASPENIAMPTLRRLYVAFMEASFRSGRPLGLFYMHHSYLEEAGFEDIQTTHVNVPVGQWAEDEDQKSLGKMMFVLGMEMFEPVCLRLLTQWGSKSRVWTADEVKADVQLAQREIKEYVQRSERGEVEGWCASFKWVTARKSWHAQIQFLAQPFHRMFFLDNLAIGYPHAEIERVSVFWLFIYAGLVPLAMLITWALVVRPGTHKAHVTILGFMISMILTSFITDVIKNAVGRPRPDLIARCKPAPGTPAHQLVTFEVCTETNHHVLHDGWRSFPSGHSSFAFSGLGYLALFIAGQCHVYRPRADLARVLVALAPLLGAALIAISRCEDYRHDVYDVTVGSVLGMAVAHYTYRRYYPALRHRHCATPFPNPADDKNWGKMKADEEAARGTQEFELSEFDEDEVESEVKPLNGGRR</sequence>
<gene>
    <name evidence="9" type="ORF">SETTUDRAFT_159543</name>
</gene>
<dbReference type="STRING" id="671987.R0IX23"/>
<organism evidence="9 10">
    <name type="scientific">Exserohilum turcicum (strain 28A)</name>
    <name type="common">Northern leaf blight fungus</name>
    <name type="synonym">Setosphaeria turcica</name>
    <dbReference type="NCBI Taxonomy" id="671987"/>
    <lineage>
        <taxon>Eukaryota</taxon>
        <taxon>Fungi</taxon>
        <taxon>Dikarya</taxon>
        <taxon>Ascomycota</taxon>
        <taxon>Pezizomycotina</taxon>
        <taxon>Dothideomycetes</taxon>
        <taxon>Pleosporomycetidae</taxon>
        <taxon>Pleosporales</taxon>
        <taxon>Pleosporineae</taxon>
        <taxon>Pleosporaceae</taxon>
        <taxon>Exserohilum</taxon>
    </lineage>
</organism>
<evidence type="ECO:0000256" key="3">
    <source>
        <dbReference type="ARBA" id="ARBA00022692"/>
    </source>
</evidence>
<keyword evidence="4 7" id="KW-1133">Transmembrane helix</keyword>
<dbReference type="HOGENOM" id="CLU_385472_0_0_1"/>
<comment type="similarity">
    <text evidence="2">Belongs to the PA-phosphatase related phosphoesterase family.</text>
</comment>
<dbReference type="InterPro" id="IPR036938">
    <property type="entry name" value="PAP2/HPO_sf"/>
</dbReference>
<name>R0IX23_EXST2</name>
<dbReference type="RefSeq" id="XP_008022979.1">
    <property type="nucleotide sequence ID" value="XM_008024788.1"/>
</dbReference>
<evidence type="ECO:0000256" key="2">
    <source>
        <dbReference type="ARBA" id="ARBA00008816"/>
    </source>
</evidence>
<feature type="compositionally biased region" description="Low complexity" evidence="6">
    <location>
        <begin position="203"/>
        <end position="217"/>
    </location>
</feature>
<feature type="region of interest" description="Disordered" evidence="6">
    <location>
        <begin position="192"/>
        <end position="232"/>
    </location>
</feature>
<dbReference type="eggNOG" id="KOG3030">
    <property type="taxonomic scope" value="Eukaryota"/>
</dbReference>
<evidence type="ECO:0000313" key="9">
    <source>
        <dbReference type="EMBL" id="EOA89121.1"/>
    </source>
</evidence>
<dbReference type="GO" id="GO:0016020">
    <property type="term" value="C:membrane"/>
    <property type="evidence" value="ECO:0007669"/>
    <property type="project" value="UniProtKB-SubCell"/>
</dbReference>
<evidence type="ECO:0000256" key="6">
    <source>
        <dbReference type="SAM" id="MobiDB-lite"/>
    </source>
</evidence>
<dbReference type="InterPro" id="IPR043216">
    <property type="entry name" value="PAP-like"/>
</dbReference>
<dbReference type="Gene3D" id="1.20.144.10">
    <property type="entry name" value="Phosphatidic acid phosphatase type 2/haloperoxidase"/>
    <property type="match status" value="1"/>
</dbReference>
<dbReference type="EMBL" id="KB908515">
    <property type="protein sequence ID" value="EOA89121.1"/>
    <property type="molecule type" value="Genomic_DNA"/>
</dbReference>
<dbReference type="Pfam" id="PF13489">
    <property type="entry name" value="Methyltransf_23"/>
    <property type="match status" value="1"/>
</dbReference>
<feature type="transmembrane region" description="Helical" evidence="7">
    <location>
        <begin position="492"/>
        <end position="513"/>
    </location>
</feature>
<dbReference type="SMART" id="SM00014">
    <property type="entry name" value="acidPPc"/>
    <property type="match status" value="1"/>
</dbReference>
<dbReference type="SUPFAM" id="SSF48317">
    <property type="entry name" value="Acid phosphatase/Vanadium-dependent haloperoxidase"/>
    <property type="match status" value="1"/>
</dbReference>
<dbReference type="FunFam" id="1.20.144.10:FF:000017">
    <property type="entry name" value="Diacylglycerol pyrophosphate phosphatase 1"/>
    <property type="match status" value="1"/>
</dbReference>
<keyword evidence="10" id="KW-1185">Reference proteome</keyword>
<reference evidence="9 10" key="2">
    <citation type="journal article" date="2013" name="PLoS Genet.">
        <title>Comparative genome structure, secondary metabolite, and effector coding capacity across Cochliobolus pathogens.</title>
        <authorList>
            <person name="Condon B.J."/>
            <person name="Leng Y."/>
            <person name="Wu D."/>
            <person name="Bushley K.E."/>
            <person name="Ohm R.A."/>
            <person name="Otillar R."/>
            <person name="Martin J."/>
            <person name="Schackwitz W."/>
            <person name="Grimwood J."/>
            <person name="MohdZainudin N."/>
            <person name="Xue C."/>
            <person name="Wang R."/>
            <person name="Manning V.A."/>
            <person name="Dhillon B."/>
            <person name="Tu Z.J."/>
            <person name="Steffenson B.J."/>
            <person name="Salamov A."/>
            <person name="Sun H."/>
            <person name="Lowry S."/>
            <person name="LaButti K."/>
            <person name="Han J."/>
            <person name="Copeland A."/>
            <person name="Lindquist E."/>
            <person name="Barry K."/>
            <person name="Schmutz J."/>
            <person name="Baker S.E."/>
            <person name="Ciuffetti L.M."/>
            <person name="Grigoriev I.V."/>
            <person name="Zhong S."/>
            <person name="Turgeon B.G."/>
        </authorList>
    </citation>
    <scope>NUCLEOTIDE SEQUENCE [LARGE SCALE GENOMIC DNA]</scope>
    <source>
        <strain evidence="10">28A</strain>
    </source>
</reference>
<feature type="transmembrane region" description="Helical" evidence="7">
    <location>
        <begin position="463"/>
        <end position="485"/>
    </location>
</feature>
<dbReference type="OrthoDB" id="2013972at2759"/>
<keyword evidence="3 7" id="KW-0812">Transmembrane</keyword>
<dbReference type="InterPro" id="IPR000326">
    <property type="entry name" value="PAP2/HPO"/>
</dbReference>
<dbReference type="InterPro" id="IPR029063">
    <property type="entry name" value="SAM-dependent_MTases_sf"/>
</dbReference>
<evidence type="ECO:0000256" key="4">
    <source>
        <dbReference type="ARBA" id="ARBA00022989"/>
    </source>
</evidence>
<proteinExistence type="inferred from homology"/>
<feature type="transmembrane region" description="Helical" evidence="7">
    <location>
        <begin position="623"/>
        <end position="638"/>
    </location>
</feature>
<feature type="domain" description="Phosphatidic acid phosphatase type 2/haloperoxidase" evidence="8">
    <location>
        <begin position="496"/>
        <end position="638"/>
    </location>
</feature>
<dbReference type="CDD" id="cd02440">
    <property type="entry name" value="AdoMet_MTases"/>
    <property type="match status" value="1"/>
</dbReference>
<evidence type="ECO:0000259" key="8">
    <source>
        <dbReference type="SMART" id="SM00014"/>
    </source>
</evidence>
<evidence type="ECO:0000313" key="10">
    <source>
        <dbReference type="Proteomes" id="UP000016935"/>
    </source>
</evidence>
<feature type="region of interest" description="Disordered" evidence="6">
    <location>
        <begin position="1"/>
        <end position="34"/>
    </location>
</feature>
<dbReference type="SUPFAM" id="SSF53335">
    <property type="entry name" value="S-adenosyl-L-methionine-dependent methyltransferases"/>
    <property type="match status" value="1"/>
</dbReference>
<feature type="region of interest" description="Disordered" evidence="6">
    <location>
        <begin position="661"/>
        <end position="701"/>
    </location>
</feature>
<dbReference type="GO" id="GO:0008195">
    <property type="term" value="F:phosphatidate phosphatase activity"/>
    <property type="evidence" value="ECO:0007669"/>
    <property type="project" value="TreeGrafter"/>
</dbReference>
<evidence type="ECO:0000256" key="1">
    <source>
        <dbReference type="ARBA" id="ARBA00004141"/>
    </source>
</evidence>
<dbReference type="Gene3D" id="3.40.50.150">
    <property type="entry name" value="Vaccinia Virus protein VP39"/>
    <property type="match status" value="1"/>
</dbReference>
<dbReference type="GO" id="GO:0046839">
    <property type="term" value="P:phospholipid dephosphorylation"/>
    <property type="evidence" value="ECO:0007669"/>
    <property type="project" value="TreeGrafter"/>
</dbReference>
<reference evidence="9 10" key="1">
    <citation type="journal article" date="2012" name="PLoS Pathog.">
        <title>Diverse lifestyles and strategies of plant pathogenesis encoded in the genomes of eighteen Dothideomycetes fungi.</title>
        <authorList>
            <person name="Ohm R.A."/>
            <person name="Feau N."/>
            <person name="Henrissat B."/>
            <person name="Schoch C.L."/>
            <person name="Horwitz B.A."/>
            <person name="Barry K.W."/>
            <person name="Condon B.J."/>
            <person name="Copeland A.C."/>
            <person name="Dhillon B."/>
            <person name="Glaser F."/>
            <person name="Hesse C.N."/>
            <person name="Kosti I."/>
            <person name="LaButti K."/>
            <person name="Lindquist E.A."/>
            <person name="Lucas S."/>
            <person name="Salamov A.A."/>
            <person name="Bradshaw R.E."/>
            <person name="Ciuffetti L."/>
            <person name="Hamelin R.C."/>
            <person name="Kema G.H.J."/>
            <person name="Lawrence C."/>
            <person name="Scott J.A."/>
            <person name="Spatafora J.W."/>
            <person name="Turgeon B.G."/>
            <person name="de Wit P.J.G.M."/>
            <person name="Zhong S."/>
            <person name="Goodwin S.B."/>
            <person name="Grigoriev I.V."/>
        </authorList>
    </citation>
    <scope>NUCLEOTIDE SEQUENCE [LARGE SCALE GENOMIC DNA]</scope>
    <source>
        <strain evidence="10">28A</strain>
    </source>
</reference>
<feature type="compositionally biased region" description="Acidic residues" evidence="6">
    <location>
        <begin position="680"/>
        <end position="690"/>
    </location>
</feature>
<dbReference type="PANTHER" id="PTHR10165">
    <property type="entry name" value="LIPID PHOSPHATE PHOSPHATASE"/>
    <property type="match status" value="1"/>
</dbReference>
<comment type="subcellular location">
    <subcellularLocation>
        <location evidence="1">Membrane</location>
        <topology evidence="1">Multi-pass membrane protein</topology>
    </subcellularLocation>
</comment>
<accession>R0IX23</accession>
<feature type="transmembrane region" description="Helical" evidence="7">
    <location>
        <begin position="567"/>
        <end position="585"/>
    </location>
</feature>
<feature type="compositionally biased region" description="Basic and acidic residues" evidence="6">
    <location>
        <begin position="661"/>
        <end position="673"/>
    </location>
</feature>
<dbReference type="Proteomes" id="UP000016935">
    <property type="component" value="Unassembled WGS sequence"/>
</dbReference>
<feature type="compositionally biased region" description="Basic and acidic residues" evidence="6">
    <location>
        <begin position="192"/>
        <end position="201"/>
    </location>
</feature>
<protein>
    <recommendedName>
        <fullName evidence="8">Phosphatidic acid phosphatase type 2/haloperoxidase domain-containing protein</fullName>
    </recommendedName>
</protein>
<dbReference type="GeneID" id="19397945"/>
<evidence type="ECO:0000256" key="7">
    <source>
        <dbReference type="SAM" id="Phobius"/>
    </source>
</evidence>